<dbReference type="InterPro" id="IPR014743">
    <property type="entry name" value="Cl-channel_core"/>
</dbReference>
<keyword evidence="10 12" id="KW-0868">Chloride</keyword>
<dbReference type="InterPro" id="IPR051280">
    <property type="entry name" value="Cl-channel/antiporter"/>
</dbReference>
<dbReference type="AlphaFoldDB" id="A0AA38KCR8"/>
<protein>
    <recommendedName>
        <fullName evidence="12">Chloride channel protein</fullName>
    </recommendedName>
</protein>
<sequence>MEGEGSEIVEPLMSKVEVGEIKLQLEEVADHLKLEGASLDCEENANSRPERDEIHSNEIGVESLDYDPIQSFISATTKRVYTRRHLYGYSGLTLAKWTITICTGLLVGCVAYIISSTQEFIITCTKIWTQKTLSSSLAIAFLGYAVYSIVLVLISSCLVLYWAPAAAGGGVTLVMAYLNGNDIPDLLRFRTLITKIVGTICTITSSLPLGQEGPMVHIGAAIASTLTWMHGEFPNQKKYEDKRTCCSKIHPRAWPFDFHNDKDRREFISAGTAAGLAAAFGSPVGGVLYSLEEASSFWSRKVMWRSLVCTAVTTMLLSWLHKREFSFALPGSLSFHGLQPVFHLQDLPLFLFTSAAAGILGAFINTSHGWLARVRPPSANAISRIVEACGATLVSAAVIFIIPYLFGQCLPVPETNADEEFWFAYTCSVQDSMSGLNMYNDLATLLFSVPHETIKHLLQLGQDVDPYFTVKSLSIYTVSFLAIFILAYGIATPGGIFMPSMMVGASVGALLGCIFRLIFPGANIQPGLHALIGATALLGGVFRSSISVVVIMVEGTGSIDFILPVIMAVVVSNWVAHHIHQHGAYEADLQQLAHVHFLQSEPPRQLIPLTAFNIMSSHVVGFEEIVPVTDVLKVLRSTRHNGFPVFKSSHLHSNDAGGKMVGLILRHQLLLLLEQHAFAEVDLSSVKDSDKWQFPYFGCMNAKKLQVLESAMRAYHFCHCPHRRDLTSRPEAIDELDLYGFFESRVSTKSSHGTIEGGGTMLDARERPKKTFVLDLRPFMNRVPLTVRGECSAQRVYIIFRTLGLRHLCVTDSNGRVVGMITRKDLGLASRKSSVSTSRWSTTLLRWDSDTAIDERTSRDILYSLP</sequence>
<dbReference type="PROSITE" id="PS51371">
    <property type="entry name" value="CBS"/>
    <property type="match status" value="1"/>
</dbReference>
<dbReference type="InterPro" id="IPR046342">
    <property type="entry name" value="CBS_dom_sf"/>
</dbReference>
<feature type="domain" description="CBS" evidence="13">
    <location>
        <begin position="780"/>
        <end position="837"/>
    </location>
</feature>
<feature type="transmembrane region" description="Helical" evidence="12">
    <location>
        <begin position="385"/>
        <end position="406"/>
    </location>
</feature>
<evidence type="ECO:0000256" key="12">
    <source>
        <dbReference type="RuleBase" id="RU361221"/>
    </source>
</evidence>
<feature type="transmembrane region" description="Helical" evidence="12">
    <location>
        <begin position="135"/>
        <end position="154"/>
    </location>
</feature>
<dbReference type="OMA" id="RMSMAIC"/>
<evidence type="ECO:0000256" key="6">
    <source>
        <dbReference type="ARBA" id="ARBA00022989"/>
    </source>
</evidence>
<keyword evidence="4 12" id="KW-0812">Transmembrane</keyword>
<dbReference type="SUPFAM" id="SSF81340">
    <property type="entry name" value="Clc chloride channel"/>
    <property type="match status" value="1"/>
</dbReference>
<evidence type="ECO:0000256" key="2">
    <source>
        <dbReference type="ARBA" id="ARBA00009476"/>
    </source>
</evidence>
<dbReference type="EMBL" id="JAHRHJ020000008">
    <property type="protein sequence ID" value="KAH9305223.1"/>
    <property type="molecule type" value="Genomic_DNA"/>
</dbReference>
<evidence type="ECO:0000259" key="13">
    <source>
        <dbReference type="PROSITE" id="PS51371"/>
    </source>
</evidence>
<dbReference type="SUPFAM" id="SSF54631">
    <property type="entry name" value="CBS-domain pair"/>
    <property type="match status" value="1"/>
</dbReference>
<dbReference type="FunFam" id="1.10.3080.10:FF:000022">
    <property type="entry name" value="Chloride channel protein"/>
    <property type="match status" value="1"/>
</dbReference>
<dbReference type="InterPro" id="IPR001807">
    <property type="entry name" value="ClC"/>
</dbReference>
<name>A0AA38KCR8_TAXCH</name>
<feature type="transmembrane region" description="Helical" evidence="12">
    <location>
        <begin position="559"/>
        <end position="576"/>
    </location>
</feature>
<keyword evidence="8 11" id="KW-0129">CBS domain</keyword>
<keyword evidence="9 12" id="KW-0472">Membrane</keyword>
<gene>
    <name evidence="14" type="ORF">KI387_009627</name>
</gene>
<feature type="transmembrane region" description="Helical" evidence="12">
    <location>
        <begin position="94"/>
        <end position="114"/>
    </location>
</feature>
<feature type="transmembrane region" description="Helical" evidence="12">
    <location>
        <begin position="160"/>
        <end position="180"/>
    </location>
</feature>
<evidence type="ECO:0000256" key="9">
    <source>
        <dbReference type="ARBA" id="ARBA00023136"/>
    </source>
</evidence>
<evidence type="ECO:0000256" key="5">
    <source>
        <dbReference type="ARBA" id="ARBA00022737"/>
    </source>
</evidence>
<feature type="transmembrane region" description="Helical" evidence="12">
    <location>
        <begin position="473"/>
        <end position="491"/>
    </location>
</feature>
<dbReference type="Gene3D" id="3.10.580.10">
    <property type="entry name" value="CBS-domain"/>
    <property type="match status" value="1"/>
</dbReference>
<dbReference type="Pfam" id="PF00571">
    <property type="entry name" value="CBS"/>
    <property type="match status" value="1"/>
</dbReference>
<organism evidence="14 15">
    <name type="scientific">Taxus chinensis</name>
    <name type="common">Chinese yew</name>
    <name type="synonym">Taxus wallichiana var. chinensis</name>
    <dbReference type="NCBI Taxonomy" id="29808"/>
    <lineage>
        <taxon>Eukaryota</taxon>
        <taxon>Viridiplantae</taxon>
        <taxon>Streptophyta</taxon>
        <taxon>Embryophyta</taxon>
        <taxon>Tracheophyta</taxon>
        <taxon>Spermatophyta</taxon>
        <taxon>Pinopsida</taxon>
        <taxon>Pinidae</taxon>
        <taxon>Conifers II</taxon>
        <taxon>Cupressales</taxon>
        <taxon>Taxaceae</taxon>
        <taxon>Taxus</taxon>
    </lineage>
</organism>
<feature type="transmembrane region" description="Helical" evidence="12">
    <location>
        <begin position="267"/>
        <end position="290"/>
    </location>
</feature>
<evidence type="ECO:0000256" key="7">
    <source>
        <dbReference type="ARBA" id="ARBA00023065"/>
    </source>
</evidence>
<dbReference type="Proteomes" id="UP000824469">
    <property type="component" value="Unassembled WGS sequence"/>
</dbReference>
<dbReference type="InterPro" id="IPR000644">
    <property type="entry name" value="CBS_dom"/>
</dbReference>
<dbReference type="GO" id="GO:0016020">
    <property type="term" value="C:membrane"/>
    <property type="evidence" value="ECO:0007669"/>
    <property type="project" value="UniProtKB-SubCell"/>
</dbReference>
<dbReference type="Gene3D" id="1.10.3080.10">
    <property type="entry name" value="Clc chloride channel"/>
    <property type="match status" value="1"/>
</dbReference>
<dbReference type="Pfam" id="PF00654">
    <property type="entry name" value="Voltage_CLC"/>
    <property type="match status" value="1"/>
</dbReference>
<dbReference type="PANTHER" id="PTHR11689:SF161">
    <property type="entry name" value="CHLORIDE CHANNEL PROTEIN"/>
    <property type="match status" value="1"/>
</dbReference>
<evidence type="ECO:0000313" key="14">
    <source>
        <dbReference type="EMBL" id="KAH9305223.1"/>
    </source>
</evidence>
<feature type="transmembrane region" description="Helical" evidence="12">
    <location>
        <begin position="528"/>
        <end position="552"/>
    </location>
</feature>
<keyword evidence="15" id="KW-1185">Reference proteome</keyword>
<feature type="transmembrane region" description="Helical" evidence="12">
    <location>
        <begin position="341"/>
        <end position="364"/>
    </location>
</feature>
<keyword evidence="5" id="KW-0677">Repeat</keyword>
<evidence type="ECO:0000256" key="10">
    <source>
        <dbReference type="ARBA" id="ARBA00023214"/>
    </source>
</evidence>
<dbReference type="PRINTS" id="PR00762">
    <property type="entry name" value="CLCHANNEL"/>
</dbReference>
<evidence type="ECO:0000256" key="8">
    <source>
        <dbReference type="ARBA" id="ARBA00023122"/>
    </source>
</evidence>
<evidence type="ECO:0000256" key="1">
    <source>
        <dbReference type="ARBA" id="ARBA00004141"/>
    </source>
</evidence>
<feature type="transmembrane region" description="Helical" evidence="12">
    <location>
        <begin position="503"/>
        <end position="522"/>
    </location>
</feature>
<comment type="similarity">
    <text evidence="2 12">Belongs to the chloride channel (TC 2.A.49) family.</text>
</comment>
<comment type="subcellular location">
    <subcellularLocation>
        <location evidence="1 12">Membrane</location>
        <topology evidence="1 12">Multi-pass membrane protein</topology>
    </subcellularLocation>
</comment>
<comment type="caution">
    <text evidence="14">The sequence shown here is derived from an EMBL/GenBank/DDBJ whole genome shotgun (WGS) entry which is preliminary data.</text>
</comment>
<keyword evidence="3 12" id="KW-0813">Transport</keyword>
<reference evidence="14 15" key="1">
    <citation type="journal article" date="2021" name="Nat. Plants">
        <title>The Taxus genome provides insights into paclitaxel biosynthesis.</title>
        <authorList>
            <person name="Xiong X."/>
            <person name="Gou J."/>
            <person name="Liao Q."/>
            <person name="Li Y."/>
            <person name="Zhou Q."/>
            <person name="Bi G."/>
            <person name="Li C."/>
            <person name="Du R."/>
            <person name="Wang X."/>
            <person name="Sun T."/>
            <person name="Guo L."/>
            <person name="Liang H."/>
            <person name="Lu P."/>
            <person name="Wu Y."/>
            <person name="Zhang Z."/>
            <person name="Ro D.K."/>
            <person name="Shang Y."/>
            <person name="Huang S."/>
            <person name="Yan J."/>
        </authorList>
    </citation>
    <scope>NUCLEOTIDE SEQUENCE [LARGE SCALE GENOMIC DNA]</scope>
    <source>
        <strain evidence="14">Ta-2019</strain>
    </source>
</reference>
<keyword evidence="6 12" id="KW-1133">Transmembrane helix</keyword>
<dbReference type="SMART" id="SM00116">
    <property type="entry name" value="CBS"/>
    <property type="match status" value="2"/>
</dbReference>
<evidence type="ECO:0000256" key="3">
    <source>
        <dbReference type="ARBA" id="ARBA00022448"/>
    </source>
</evidence>
<proteinExistence type="inferred from homology"/>
<dbReference type="PANTHER" id="PTHR11689">
    <property type="entry name" value="CHLORIDE CHANNEL PROTEIN CLC FAMILY MEMBER"/>
    <property type="match status" value="1"/>
</dbReference>
<evidence type="ECO:0000313" key="15">
    <source>
        <dbReference type="Proteomes" id="UP000824469"/>
    </source>
</evidence>
<dbReference type="GO" id="GO:0005254">
    <property type="term" value="F:chloride channel activity"/>
    <property type="evidence" value="ECO:0007669"/>
    <property type="project" value="UniProtKB-UniRule"/>
</dbReference>
<evidence type="ECO:0000256" key="11">
    <source>
        <dbReference type="PROSITE-ProRule" id="PRU00703"/>
    </source>
</evidence>
<keyword evidence="7 12" id="KW-0406">Ion transport</keyword>
<evidence type="ECO:0000256" key="4">
    <source>
        <dbReference type="ARBA" id="ARBA00022692"/>
    </source>
</evidence>
<accession>A0AA38KCR8</accession>